<keyword evidence="3" id="KW-1185">Reference proteome</keyword>
<dbReference type="InterPro" id="IPR018618">
    <property type="entry name" value="GID4/10-like"/>
</dbReference>
<dbReference type="AlphaFoldDB" id="Q75B96"/>
<dbReference type="GO" id="GO:0007039">
    <property type="term" value="P:protein catabolic process in the vacuole"/>
    <property type="evidence" value="ECO:0000318"/>
    <property type="project" value="GO_Central"/>
</dbReference>
<organism evidence="2 3">
    <name type="scientific">Eremothecium gossypii (strain ATCC 10895 / CBS 109.51 / FGSC 9923 / NRRL Y-1056)</name>
    <name type="common">Yeast</name>
    <name type="synonym">Ashbya gossypii</name>
    <dbReference type="NCBI Taxonomy" id="284811"/>
    <lineage>
        <taxon>Eukaryota</taxon>
        <taxon>Fungi</taxon>
        <taxon>Dikarya</taxon>
        <taxon>Ascomycota</taxon>
        <taxon>Saccharomycotina</taxon>
        <taxon>Saccharomycetes</taxon>
        <taxon>Saccharomycetales</taxon>
        <taxon>Saccharomycetaceae</taxon>
        <taxon>Eremothecium</taxon>
    </lineage>
</organism>
<evidence type="ECO:0000313" key="2">
    <source>
        <dbReference type="EMBL" id="AAS51590.2"/>
    </source>
</evidence>
<sequence length="276" mass="30104">MINETRSAKGTAPATPAGTGLFRCGSGESLASAWTADTSAGCSPCARKYMAGLGGGGGGGEAAPRATTTTNWLRPLMAFQGYQISGYKKYQVHVLLQTVALPAEGCAAATTPHVTGFLTIRGLTNQHPEITTFFESFAVNDTVGFLSSSMPPELAEYKSSDRVDLEHWLNFPSFKELCMAGGGTTVADIMDGHYTHRDYLARRFVFMRWKEKFLVPDEEVGAVEGASYDGYYYIVHDQVTGSVLGFYYHKDAEKFQQLELTPVYPDRQGVCCFEFA</sequence>
<evidence type="ECO:0000313" key="3">
    <source>
        <dbReference type="Proteomes" id="UP000000591"/>
    </source>
</evidence>
<protein>
    <submittedName>
        <fullName evidence="2">ADL330Wp</fullName>
    </submittedName>
</protein>
<dbReference type="GO" id="GO:0071596">
    <property type="term" value="P:ubiquitin-dependent protein catabolic process via the N-end rule pathway"/>
    <property type="evidence" value="ECO:0007669"/>
    <property type="project" value="EnsemblFungi"/>
</dbReference>
<dbReference type="GO" id="GO:0034657">
    <property type="term" value="C:GID complex"/>
    <property type="evidence" value="ECO:0000318"/>
    <property type="project" value="GO_Central"/>
</dbReference>
<dbReference type="RefSeq" id="NP_983766.2">
    <property type="nucleotide sequence ID" value="NM_209119.2"/>
</dbReference>
<dbReference type="HOGENOM" id="CLU_028759_3_0_1"/>
<proteinExistence type="inferred from homology"/>
<dbReference type="PANTHER" id="PTHR14534:SF3">
    <property type="entry name" value="GID COMPLEX SUBUNIT 4 HOMOLOG"/>
    <property type="match status" value="1"/>
</dbReference>
<comment type="similarity">
    <text evidence="1">Belongs to the GID4/VID24 family.</text>
</comment>
<evidence type="ECO:0000256" key="1">
    <source>
        <dbReference type="ARBA" id="ARBA00061469"/>
    </source>
</evidence>
<dbReference type="PANTHER" id="PTHR14534">
    <property type="entry name" value="VACUOLAR IMPORT AND DEGRADATION PROTEIN 24"/>
    <property type="match status" value="1"/>
</dbReference>
<dbReference type="Pfam" id="PF09783">
    <property type="entry name" value="Vac_ImportDeg"/>
    <property type="match status" value="1"/>
</dbReference>
<dbReference type="GO" id="GO:0031410">
    <property type="term" value="C:cytoplasmic vesicle"/>
    <property type="evidence" value="ECO:0007669"/>
    <property type="project" value="EnsemblFungi"/>
</dbReference>
<accession>Q75B96</accession>
<dbReference type="GO" id="GO:0006623">
    <property type="term" value="P:protein targeting to vacuole"/>
    <property type="evidence" value="ECO:0000318"/>
    <property type="project" value="GO_Central"/>
</dbReference>
<dbReference type="EMBL" id="AE016817">
    <property type="protein sequence ID" value="AAS51590.2"/>
    <property type="molecule type" value="Genomic_DNA"/>
</dbReference>
<dbReference type="Proteomes" id="UP000000591">
    <property type="component" value="Chromosome IV"/>
</dbReference>
<dbReference type="OrthoDB" id="62at2759"/>
<dbReference type="GO" id="GO:0005773">
    <property type="term" value="C:vacuole"/>
    <property type="evidence" value="ECO:0007669"/>
    <property type="project" value="GOC"/>
</dbReference>
<dbReference type="KEGG" id="ago:AGOS_ADL330W"/>
<dbReference type="GeneID" id="4619901"/>
<reference evidence="2 3" key="1">
    <citation type="journal article" date="2004" name="Science">
        <title>The Ashbya gossypii genome as a tool for mapping the ancient Saccharomyces cerevisiae genome.</title>
        <authorList>
            <person name="Dietrich F.S."/>
            <person name="Voegeli S."/>
            <person name="Brachat S."/>
            <person name="Lerch A."/>
            <person name="Gates K."/>
            <person name="Steiner S."/>
            <person name="Mohr C."/>
            <person name="Pohlmann R."/>
            <person name="Luedi P."/>
            <person name="Choi S."/>
            <person name="Wing R.A."/>
            <person name="Flavier A."/>
            <person name="Gaffney T.D."/>
            <person name="Philippsen P."/>
        </authorList>
    </citation>
    <scope>NUCLEOTIDE SEQUENCE [LARGE SCALE GENOMIC DNA]</scope>
    <source>
        <strain evidence="3">ATCC 10895 / CBS 109.51 / FGSC 9923 / NRRL Y-1056</strain>
    </source>
</reference>
<dbReference type="FunCoup" id="Q75B96">
    <property type="interactions" value="331"/>
</dbReference>
<dbReference type="eggNOG" id="KOG4635">
    <property type="taxonomic scope" value="Eukaryota"/>
</dbReference>
<dbReference type="GO" id="GO:0045721">
    <property type="term" value="P:negative regulation of gluconeogenesis"/>
    <property type="evidence" value="ECO:0000318"/>
    <property type="project" value="GO_Central"/>
</dbReference>
<reference evidence="3" key="2">
    <citation type="journal article" date="2013" name="G3 (Bethesda)">
        <title>Genomes of Ashbya fungi isolated from insects reveal four mating-type loci, numerous translocations, lack of transposons, and distinct gene duplications.</title>
        <authorList>
            <person name="Dietrich F.S."/>
            <person name="Voegeli S."/>
            <person name="Kuo S."/>
            <person name="Philippsen P."/>
        </authorList>
    </citation>
    <scope>GENOME REANNOTATION</scope>
    <source>
        <strain evidence="3">ATCC 10895 / CBS 109.51 / FGSC 9923 / NRRL Y-1056</strain>
    </source>
</reference>
<dbReference type="GO" id="GO:0043161">
    <property type="term" value="P:proteasome-mediated ubiquitin-dependent protein catabolic process"/>
    <property type="evidence" value="ECO:0000318"/>
    <property type="project" value="GO_Central"/>
</dbReference>
<dbReference type="InParanoid" id="Q75B96"/>
<gene>
    <name evidence="2" type="ORF">AGOS_ADL330W</name>
</gene>
<name>Q75B96_EREGS</name>
<dbReference type="OMA" id="NILGFYY"/>
<dbReference type="STRING" id="284811.Q75B96"/>